<dbReference type="InterPro" id="IPR011761">
    <property type="entry name" value="ATP-grasp"/>
</dbReference>
<dbReference type="GO" id="GO:0046872">
    <property type="term" value="F:metal ion binding"/>
    <property type="evidence" value="ECO:0007669"/>
    <property type="project" value="InterPro"/>
</dbReference>
<feature type="domain" description="ATP-grasp" evidence="3">
    <location>
        <begin position="286"/>
        <end position="476"/>
    </location>
</feature>
<name>A0A6P1P096_9BACT</name>
<accession>A0A6P1P096</accession>
<keyword evidence="5" id="KW-1185">Reference proteome</keyword>
<dbReference type="GO" id="GO:0009432">
    <property type="term" value="P:SOS response"/>
    <property type="evidence" value="ECO:0007669"/>
    <property type="project" value="TreeGrafter"/>
</dbReference>
<keyword evidence="2" id="KW-0067">ATP-binding</keyword>
<dbReference type="GO" id="GO:0008716">
    <property type="term" value="F:D-alanine-D-alanine ligase activity"/>
    <property type="evidence" value="ECO:0007669"/>
    <property type="project" value="InterPro"/>
</dbReference>
<reference evidence="4 5" key="1">
    <citation type="submission" date="2020-01" db="EMBL/GenBank/DDBJ databases">
        <authorList>
            <person name="Kim M."/>
        </authorList>
    </citation>
    <scope>NUCLEOTIDE SEQUENCE [LARGE SCALE GENOMIC DNA]</scope>
    <source>
        <strain evidence="4 5">BT10</strain>
    </source>
</reference>
<dbReference type="InterPro" id="IPR025839">
    <property type="entry name" value="RLAN_dom"/>
</dbReference>
<dbReference type="PANTHER" id="PTHR21621">
    <property type="entry name" value="RIBOSOMAL PROTEIN S6 MODIFICATION PROTEIN"/>
    <property type="match status" value="1"/>
</dbReference>
<dbReference type="RefSeq" id="WP_160688666.1">
    <property type="nucleotide sequence ID" value="NZ_CP047897.1"/>
</dbReference>
<dbReference type="GO" id="GO:0005524">
    <property type="term" value="F:ATP binding"/>
    <property type="evidence" value="ECO:0007669"/>
    <property type="project" value="UniProtKB-UniRule"/>
</dbReference>
<dbReference type="SUPFAM" id="SSF56059">
    <property type="entry name" value="Glutathione synthetase ATP-binding domain-like"/>
    <property type="match status" value="1"/>
</dbReference>
<dbReference type="KEGG" id="nib:GU926_02395"/>
<evidence type="ECO:0000256" key="1">
    <source>
        <dbReference type="ARBA" id="ARBA00022598"/>
    </source>
</evidence>
<evidence type="ECO:0000259" key="3">
    <source>
        <dbReference type="PROSITE" id="PS50975"/>
    </source>
</evidence>
<organism evidence="4 5">
    <name type="scientific">Nibribacter ruber</name>
    <dbReference type="NCBI Taxonomy" id="2698458"/>
    <lineage>
        <taxon>Bacteria</taxon>
        <taxon>Pseudomonadati</taxon>
        <taxon>Bacteroidota</taxon>
        <taxon>Cytophagia</taxon>
        <taxon>Cytophagales</taxon>
        <taxon>Hymenobacteraceae</taxon>
        <taxon>Nibribacter</taxon>
    </lineage>
</organism>
<dbReference type="Pfam" id="PF14401">
    <property type="entry name" value="RLAN"/>
    <property type="match status" value="1"/>
</dbReference>
<dbReference type="GO" id="GO:0005737">
    <property type="term" value="C:cytoplasm"/>
    <property type="evidence" value="ECO:0007669"/>
    <property type="project" value="TreeGrafter"/>
</dbReference>
<dbReference type="InterPro" id="IPR011095">
    <property type="entry name" value="Dala_Dala_lig_C"/>
</dbReference>
<sequence length="494" mass="56840">MRKIVVVNNPKDWDIDIEEVEVVDAQRYLTDPTYIEMKSARVFNLCRSYKYQSSGYYVSLLAEARGHRAIPNVTTIQDMKSQTIVRAITDEINETIQKSLSKLKSKSFTLSIYFGQNVAKQYEKLSKQLHDLFQAPLLRAQFVYNKEWVLESISPIPVNEVPEHHVRYLLKYAKAYFARNRFSSARVSKKVYDLAILVNPAEKDPPSNDKALQNFIEAAGALGFYTELITKEDYRRLSEFDALFIRETTSVNHHTYRFARRAHADGLVVIDDPVSILRCTNKVYLAELLTKAKVNIPKTMIIHRDNCDRVIEELGLPCVLKKPDSSFSQGVVKVKTQEELQEELKEMLYESDLIIGQEFTPTDFDWRIGILDKQPLYACKYFMAKDHWQIYNWDGKKKDVAGDFETVPFADVPFFVLHTAMKAANLIGDGLYGVDLKEIDGKAYIIEVNDNPNIDAGVEDQILKKDLYLTILKSIKRRIDLQKNLVNSNTHEPS</sequence>
<dbReference type="Pfam" id="PF07478">
    <property type="entry name" value="Dala_Dala_lig_C"/>
    <property type="match status" value="1"/>
</dbReference>
<dbReference type="EMBL" id="CP047897">
    <property type="protein sequence ID" value="QHL86352.1"/>
    <property type="molecule type" value="Genomic_DNA"/>
</dbReference>
<dbReference type="PROSITE" id="PS50975">
    <property type="entry name" value="ATP_GRASP"/>
    <property type="match status" value="1"/>
</dbReference>
<keyword evidence="2" id="KW-0547">Nucleotide-binding</keyword>
<protein>
    <submittedName>
        <fullName evidence="4">RimK family alpha-L-glutamate ligase</fullName>
    </submittedName>
</protein>
<dbReference type="InterPro" id="IPR013815">
    <property type="entry name" value="ATP_grasp_subdomain_1"/>
</dbReference>
<dbReference type="AlphaFoldDB" id="A0A6P1P096"/>
<dbReference type="Gene3D" id="3.30.470.20">
    <property type="entry name" value="ATP-grasp fold, B domain"/>
    <property type="match status" value="1"/>
</dbReference>
<keyword evidence="1 4" id="KW-0436">Ligase</keyword>
<proteinExistence type="predicted"/>
<evidence type="ECO:0000313" key="4">
    <source>
        <dbReference type="EMBL" id="QHL86352.1"/>
    </source>
</evidence>
<dbReference type="GO" id="GO:0018169">
    <property type="term" value="F:ribosomal S6-glutamic acid ligase activity"/>
    <property type="evidence" value="ECO:0007669"/>
    <property type="project" value="TreeGrafter"/>
</dbReference>
<dbReference type="Proteomes" id="UP000464214">
    <property type="component" value="Chromosome"/>
</dbReference>
<evidence type="ECO:0000313" key="5">
    <source>
        <dbReference type="Proteomes" id="UP000464214"/>
    </source>
</evidence>
<dbReference type="Gene3D" id="3.30.1490.20">
    <property type="entry name" value="ATP-grasp fold, A domain"/>
    <property type="match status" value="1"/>
</dbReference>
<gene>
    <name evidence="4" type="ORF">GU926_02395</name>
</gene>
<dbReference type="PANTHER" id="PTHR21621:SF0">
    <property type="entry name" value="BETA-CITRYLGLUTAMATE SYNTHASE B-RELATED"/>
    <property type="match status" value="1"/>
</dbReference>
<evidence type="ECO:0000256" key="2">
    <source>
        <dbReference type="PROSITE-ProRule" id="PRU00409"/>
    </source>
</evidence>